<dbReference type="SUPFAM" id="SSF53901">
    <property type="entry name" value="Thiolase-like"/>
    <property type="match status" value="2"/>
</dbReference>
<dbReference type="PANTHER" id="PTHR18919:SF139">
    <property type="entry name" value="THIOLASE-LIKE PROTEIN TYPE 1 ADDITIONAL C-TERMINAL DOMAIN-CONTAINING PROTEIN"/>
    <property type="match status" value="1"/>
</dbReference>
<dbReference type="GO" id="GO:0016746">
    <property type="term" value="F:acyltransferase activity"/>
    <property type="evidence" value="ECO:0007669"/>
    <property type="project" value="UniProtKB-KW"/>
</dbReference>
<dbReference type="InterPro" id="IPR016039">
    <property type="entry name" value="Thiolase-like"/>
</dbReference>
<evidence type="ECO:0000313" key="5">
    <source>
        <dbReference type="EMBL" id="CAG8954700.1"/>
    </source>
</evidence>
<evidence type="ECO:0000256" key="1">
    <source>
        <dbReference type="ARBA" id="ARBA00010982"/>
    </source>
</evidence>
<dbReference type="PANTHER" id="PTHR18919">
    <property type="entry name" value="ACETYL-COA C-ACYLTRANSFERASE"/>
    <property type="match status" value="1"/>
</dbReference>
<sequence length="528" mass="57377">MAIRATPIVVGVGETKNRSQKVSDAIEPLVLILQSIHEALKDTSLSDSERGKLQAEIDSISVVAPWTWNYYDLPGLIGRKLGAEPSYKTISEHNGASPARLFDEAARRISFGECKVAVVTGGEAMASLMACAAAGKMPPPGWEEADEEAEGIAGSSTFRKAHRNTHGIGLPIQVYPLYENAFRAHRNQTIRENNRESAKLYAEFAKVAEKHPMAWNYGQPAADEAIIGTVSKKNRVICFPYPLLMNAFNNVNVAGSCILTSAEYAKELGIPESQWIYPLGGAGTIDSAHFWERPNYFASPAISKSLDAGLRVSGLTKDDIGLFDFYSALEIDLPVDFGRCFPIVPKLACQHLGFSPSKPEKPITLLGGLTSFGGAGNNYSMHALAAMVRELRKGNAENGLVLANGGVVTYQHVVCLSTKPRKTPYPDENPLLNGVPDESPVIEEQPEGEAVVETYTVDFSRDGKAKRGFIVGKLCKNGHRFLANEEDKATLLQLASDEREPIGRKGWVKSAGIGKGRNLFRFDAAEKL</sequence>
<accession>A0A9N9KUV2</accession>
<comment type="similarity">
    <text evidence="1">Belongs to the thiolase-like superfamily. Thiolase family.</text>
</comment>
<evidence type="ECO:0000256" key="2">
    <source>
        <dbReference type="ARBA" id="ARBA00022679"/>
    </source>
</evidence>
<organism evidence="5 6">
    <name type="scientific">Hymenoscyphus fraxineus</name>
    <dbReference type="NCBI Taxonomy" id="746836"/>
    <lineage>
        <taxon>Eukaryota</taxon>
        <taxon>Fungi</taxon>
        <taxon>Dikarya</taxon>
        <taxon>Ascomycota</taxon>
        <taxon>Pezizomycotina</taxon>
        <taxon>Leotiomycetes</taxon>
        <taxon>Helotiales</taxon>
        <taxon>Helotiaceae</taxon>
        <taxon>Hymenoscyphus</taxon>
    </lineage>
</organism>
<dbReference type="Gene3D" id="2.40.50.840">
    <property type="match status" value="1"/>
</dbReference>
<keyword evidence="3" id="KW-0012">Acyltransferase</keyword>
<dbReference type="InterPro" id="IPR040771">
    <property type="entry name" value="TLP1_add_C"/>
</dbReference>
<name>A0A9N9KUV2_9HELO</name>
<proteinExistence type="inferred from homology"/>
<reference evidence="5" key="1">
    <citation type="submission" date="2021-07" db="EMBL/GenBank/DDBJ databases">
        <authorList>
            <person name="Durling M."/>
        </authorList>
    </citation>
    <scope>NUCLEOTIDE SEQUENCE</scope>
</reference>
<feature type="domain" description="Thiolase-like protein type 1 additional C-terminal" evidence="4">
    <location>
        <begin position="439"/>
        <end position="512"/>
    </location>
</feature>
<gene>
    <name evidence="5" type="ORF">HYFRA_00004622</name>
</gene>
<evidence type="ECO:0000259" key="4">
    <source>
        <dbReference type="Pfam" id="PF18313"/>
    </source>
</evidence>
<evidence type="ECO:0000256" key="3">
    <source>
        <dbReference type="ARBA" id="ARBA00023315"/>
    </source>
</evidence>
<evidence type="ECO:0000313" key="6">
    <source>
        <dbReference type="Proteomes" id="UP000696280"/>
    </source>
</evidence>
<dbReference type="AlphaFoldDB" id="A0A9N9KUV2"/>
<dbReference type="OrthoDB" id="435240at2759"/>
<keyword evidence="6" id="KW-1185">Reference proteome</keyword>
<dbReference type="Pfam" id="PF18313">
    <property type="entry name" value="TLP1_add_C"/>
    <property type="match status" value="1"/>
</dbReference>
<comment type="caution">
    <text evidence="5">The sequence shown here is derived from an EMBL/GenBank/DDBJ whole genome shotgun (WGS) entry which is preliminary data.</text>
</comment>
<keyword evidence="2" id="KW-0808">Transferase</keyword>
<dbReference type="EMBL" id="CAJVRL010000057">
    <property type="protein sequence ID" value="CAG8954700.1"/>
    <property type="molecule type" value="Genomic_DNA"/>
</dbReference>
<dbReference type="Proteomes" id="UP000696280">
    <property type="component" value="Unassembled WGS sequence"/>
</dbReference>
<dbReference type="Gene3D" id="3.40.47.10">
    <property type="match status" value="1"/>
</dbReference>
<protein>
    <recommendedName>
        <fullName evidence="4">Thiolase-like protein type 1 additional C-terminal domain-containing protein</fullName>
    </recommendedName>
</protein>